<dbReference type="SMART" id="SM01321">
    <property type="entry name" value="Y1_Tnp"/>
    <property type="match status" value="1"/>
</dbReference>
<dbReference type="InterPro" id="IPR002686">
    <property type="entry name" value="Transposase_17"/>
</dbReference>
<evidence type="ECO:0000313" key="2">
    <source>
        <dbReference type="EMBL" id="OGM76367.1"/>
    </source>
</evidence>
<dbReference type="SUPFAM" id="SSF143422">
    <property type="entry name" value="Transposase IS200-like"/>
    <property type="match status" value="1"/>
</dbReference>
<dbReference type="EMBL" id="MGHU01000056">
    <property type="protein sequence ID" value="OGM76367.1"/>
    <property type="molecule type" value="Genomic_DNA"/>
</dbReference>
<comment type="caution">
    <text evidence="2">The sequence shown here is derived from an EMBL/GenBank/DDBJ whole genome shotgun (WGS) entry which is preliminary data.</text>
</comment>
<sequence length="224" mass="27119">MSSRNTPLVTGEIYHIFNRSVAQQPIFTNLYDKNHFLNLIEYYRFENTNLRYSFFTRLAKEEKQTQLDWLYQHSKINVDIFSLSLMPNHFHLLVQQISDRGIFNYMSRLQDSYAKYINKKTNRSGSLFLSPFKAVRIENENQLLHVARYIHLNPLTSYVIKEEKNLLNYPWNSYLDYLNNKPRPFIDISKIKSFFKNNEQFRSFTMDQLDYQRQLDQIKHLTFE</sequence>
<accession>A0A1F8CJ40</accession>
<dbReference type="PANTHER" id="PTHR34322:SF2">
    <property type="entry name" value="TRANSPOSASE IS200-LIKE DOMAIN-CONTAINING PROTEIN"/>
    <property type="match status" value="1"/>
</dbReference>
<dbReference type="PANTHER" id="PTHR34322">
    <property type="entry name" value="TRANSPOSASE, Y1_TNP DOMAIN-CONTAINING"/>
    <property type="match status" value="1"/>
</dbReference>
<protein>
    <recommendedName>
        <fullName evidence="1">Transposase IS200-like domain-containing protein</fullName>
    </recommendedName>
</protein>
<feature type="domain" description="Transposase IS200-like" evidence="1">
    <location>
        <begin position="9"/>
        <end position="153"/>
    </location>
</feature>
<dbReference type="InterPro" id="IPR036515">
    <property type="entry name" value="Transposase_17_sf"/>
</dbReference>
<dbReference type="Proteomes" id="UP000179241">
    <property type="component" value="Unassembled WGS sequence"/>
</dbReference>
<evidence type="ECO:0000313" key="3">
    <source>
        <dbReference type="Proteomes" id="UP000179241"/>
    </source>
</evidence>
<name>A0A1F8CJ40_9BACT</name>
<gene>
    <name evidence="2" type="ORF">A2188_00080</name>
</gene>
<dbReference type="Gene3D" id="3.30.70.1290">
    <property type="entry name" value="Transposase IS200-like"/>
    <property type="match status" value="1"/>
</dbReference>
<organism evidence="2 3">
    <name type="scientific">Candidatus Woesebacteria bacterium RIFOXYA1_FULL_43_9</name>
    <dbReference type="NCBI Taxonomy" id="1802534"/>
    <lineage>
        <taxon>Bacteria</taxon>
        <taxon>Candidatus Woeseibacteriota</taxon>
    </lineage>
</organism>
<proteinExistence type="predicted"/>
<dbReference type="GO" id="GO:0003677">
    <property type="term" value="F:DNA binding"/>
    <property type="evidence" value="ECO:0007669"/>
    <property type="project" value="InterPro"/>
</dbReference>
<dbReference type="Pfam" id="PF01797">
    <property type="entry name" value="Y1_Tnp"/>
    <property type="match status" value="1"/>
</dbReference>
<dbReference type="GO" id="GO:0004803">
    <property type="term" value="F:transposase activity"/>
    <property type="evidence" value="ECO:0007669"/>
    <property type="project" value="InterPro"/>
</dbReference>
<reference evidence="2 3" key="1">
    <citation type="journal article" date="2016" name="Nat. Commun.">
        <title>Thousands of microbial genomes shed light on interconnected biogeochemical processes in an aquifer system.</title>
        <authorList>
            <person name="Anantharaman K."/>
            <person name="Brown C.T."/>
            <person name="Hug L.A."/>
            <person name="Sharon I."/>
            <person name="Castelle C.J."/>
            <person name="Probst A.J."/>
            <person name="Thomas B.C."/>
            <person name="Singh A."/>
            <person name="Wilkins M.J."/>
            <person name="Karaoz U."/>
            <person name="Brodie E.L."/>
            <person name="Williams K.H."/>
            <person name="Hubbard S.S."/>
            <person name="Banfield J.F."/>
        </authorList>
    </citation>
    <scope>NUCLEOTIDE SEQUENCE [LARGE SCALE GENOMIC DNA]</scope>
</reference>
<dbReference type="GO" id="GO:0006313">
    <property type="term" value="P:DNA transposition"/>
    <property type="evidence" value="ECO:0007669"/>
    <property type="project" value="InterPro"/>
</dbReference>
<dbReference type="AlphaFoldDB" id="A0A1F8CJ40"/>
<evidence type="ECO:0000259" key="1">
    <source>
        <dbReference type="SMART" id="SM01321"/>
    </source>
</evidence>